<evidence type="ECO:0000313" key="1">
    <source>
        <dbReference type="EMBL" id="MFC3886476.1"/>
    </source>
</evidence>
<dbReference type="Proteomes" id="UP001595752">
    <property type="component" value="Unassembled WGS sequence"/>
</dbReference>
<organism evidence="1 2">
    <name type="scientific">Bacillus songklensis</name>
    <dbReference type="NCBI Taxonomy" id="1069116"/>
    <lineage>
        <taxon>Bacteria</taxon>
        <taxon>Bacillati</taxon>
        <taxon>Bacillota</taxon>
        <taxon>Bacilli</taxon>
        <taxon>Bacillales</taxon>
        <taxon>Bacillaceae</taxon>
        <taxon>Bacillus</taxon>
    </lineage>
</organism>
<accession>A0ABV8BB52</accession>
<keyword evidence="2" id="KW-1185">Reference proteome</keyword>
<gene>
    <name evidence="1" type="ORF">ACFOU2_24475</name>
</gene>
<sequence length="65" mass="7949">MAVMLSYDELGKKNKRYLWNSFTQMKECDDEKRGRTYFAHLTSKQEIEQYIYYLEKVPTILKMED</sequence>
<protein>
    <submittedName>
        <fullName evidence="1">Uncharacterized protein</fullName>
    </submittedName>
</protein>
<reference evidence="2" key="1">
    <citation type="journal article" date="2019" name="Int. J. Syst. Evol. Microbiol.">
        <title>The Global Catalogue of Microorganisms (GCM) 10K type strain sequencing project: providing services to taxonomists for standard genome sequencing and annotation.</title>
        <authorList>
            <consortium name="The Broad Institute Genomics Platform"/>
            <consortium name="The Broad Institute Genome Sequencing Center for Infectious Disease"/>
            <person name="Wu L."/>
            <person name="Ma J."/>
        </authorList>
    </citation>
    <scope>NUCLEOTIDE SEQUENCE [LARGE SCALE GENOMIC DNA]</scope>
    <source>
        <strain evidence="2">CCUG 61889</strain>
    </source>
</reference>
<dbReference type="EMBL" id="JBHRZT010000073">
    <property type="protein sequence ID" value="MFC3886476.1"/>
    <property type="molecule type" value="Genomic_DNA"/>
</dbReference>
<evidence type="ECO:0000313" key="2">
    <source>
        <dbReference type="Proteomes" id="UP001595752"/>
    </source>
</evidence>
<comment type="caution">
    <text evidence="1">The sequence shown here is derived from an EMBL/GenBank/DDBJ whole genome shotgun (WGS) entry which is preliminary data.</text>
</comment>
<name>A0ABV8BB52_9BACI</name>
<proteinExistence type="predicted"/>